<proteinExistence type="inferred from homology"/>
<gene>
    <name evidence="4" type="ORF">METZ01_LOCUS192408</name>
</gene>
<reference evidence="4" key="1">
    <citation type="submission" date="2018-05" db="EMBL/GenBank/DDBJ databases">
        <authorList>
            <person name="Lanie J.A."/>
            <person name="Ng W.-L."/>
            <person name="Kazmierczak K.M."/>
            <person name="Andrzejewski T.M."/>
            <person name="Davidsen T.M."/>
            <person name="Wayne K.J."/>
            <person name="Tettelin H."/>
            <person name="Glass J.I."/>
            <person name="Rusch D."/>
            <person name="Podicherti R."/>
            <person name="Tsui H.-C.T."/>
            <person name="Winkler M.E."/>
        </authorList>
    </citation>
    <scope>NUCLEOTIDE SEQUENCE</scope>
</reference>
<dbReference type="Pfam" id="PF00572">
    <property type="entry name" value="Ribosomal_L13"/>
    <property type="match status" value="1"/>
</dbReference>
<name>A0A382DNJ9_9ZZZZ</name>
<dbReference type="PIRSF" id="PIRSF002181">
    <property type="entry name" value="Ribosomal_L13"/>
    <property type="match status" value="1"/>
</dbReference>
<dbReference type="PANTHER" id="PTHR11545">
    <property type="entry name" value="RIBOSOMAL PROTEIN L13"/>
    <property type="match status" value="1"/>
</dbReference>
<dbReference type="GO" id="GO:0017148">
    <property type="term" value="P:negative regulation of translation"/>
    <property type="evidence" value="ECO:0007669"/>
    <property type="project" value="TreeGrafter"/>
</dbReference>
<dbReference type="GO" id="GO:0006412">
    <property type="term" value="P:translation"/>
    <property type="evidence" value="ECO:0007669"/>
    <property type="project" value="InterPro"/>
</dbReference>
<keyword evidence="3" id="KW-0687">Ribonucleoprotein</keyword>
<evidence type="ECO:0008006" key="5">
    <source>
        <dbReference type="Google" id="ProtNLM"/>
    </source>
</evidence>
<dbReference type="GO" id="GO:0022625">
    <property type="term" value="C:cytosolic large ribosomal subunit"/>
    <property type="evidence" value="ECO:0007669"/>
    <property type="project" value="TreeGrafter"/>
</dbReference>
<dbReference type="NCBIfam" id="TIGR01066">
    <property type="entry name" value="rplM_bact"/>
    <property type="match status" value="1"/>
</dbReference>
<dbReference type="InterPro" id="IPR023563">
    <property type="entry name" value="Ribosomal_uL13_CS"/>
</dbReference>
<dbReference type="PROSITE" id="PS00783">
    <property type="entry name" value="RIBOSOMAL_L13"/>
    <property type="match status" value="1"/>
</dbReference>
<evidence type="ECO:0000256" key="1">
    <source>
        <dbReference type="ARBA" id="ARBA00006227"/>
    </source>
</evidence>
<sequence>MKTRSIKQKEIEHYWWLADADGQVLGRFASQIAQILRGKHKPDFTPHLDMGDCVVVVNAEKIRVTGNKETNKEYFRHSGYPGGQSFTNLKLMRKTHPERIVKNAIRGMLPHNRLGRRILGHLKVYSGNDHPHHAQNPKVMEF</sequence>
<protein>
    <recommendedName>
        <fullName evidence="5">50S ribosomal protein L13</fullName>
    </recommendedName>
</protein>
<evidence type="ECO:0000313" key="4">
    <source>
        <dbReference type="EMBL" id="SVB39554.1"/>
    </source>
</evidence>
<evidence type="ECO:0000256" key="3">
    <source>
        <dbReference type="ARBA" id="ARBA00023274"/>
    </source>
</evidence>
<organism evidence="4">
    <name type="scientific">marine metagenome</name>
    <dbReference type="NCBI Taxonomy" id="408172"/>
    <lineage>
        <taxon>unclassified sequences</taxon>
        <taxon>metagenomes</taxon>
        <taxon>ecological metagenomes</taxon>
    </lineage>
</organism>
<dbReference type="InterPro" id="IPR005823">
    <property type="entry name" value="Ribosomal_uL13_bac-type"/>
</dbReference>
<dbReference type="PANTHER" id="PTHR11545:SF2">
    <property type="entry name" value="LARGE RIBOSOMAL SUBUNIT PROTEIN UL13M"/>
    <property type="match status" value="1"/>
</dbReference>
<dbReference type="InterPro" id="IPR036899">
    <property type="entry name" value="Ribosomal_uL13_sf"/>
</dbReference>
<keyword evidence="2" id="KW-0689">Ribosomal protein</keyword>
<dbReference type="EMBL" id="UINC01040122">
    <property type="protein sequence ID" value="SVB39554.1"/>
    <property type="molecule type" value="Genomic_DNA"/>
</dbReference>
<dbReference type="AlphaFoldDB" id="A0A382DNJ9"/>
<evidence type="ECO:0000256" key="2">
    <source>
        <dbReference type="ARBA" id="ARBA00022980"/>
    </source>
</evidence>
<dbReference type="HAMAP" id="MF_01366">
    <property type="entry name" value="Ribosomal_uL13"/>
    <property type="match status" value="1"/>
</dbReference>
<dbReference type="FunFam" id="3.90.1180.10:FF:000001">
    <property type="entry name" value="50S ribosomal protein L13"/>
    <property type="match status" value="1"/>
</dbReference>
<accession>A0A382DNJ9</accession>
<dbReference type="GO" id="GO:0003729">
    <property type="term" value="F:mRNA binding"/>
    <property type="evidence" value="ECO:0007669"/>
    <property type="project" value="TreeGrafter"/>
</dbReference>
<dbReference type="InterPro" id="IPR005822">
    <property type="entry name" value="Ribosomal_uL13"/>
</dbReference>
<dbReference type="CDD" id="cd00392">
    <property type="entry name" value="Ribosomal_L13"/>
    <property type="match status" value="1"/>
</dbReference>
<dbReference type="Gene3D" id="3.90.1180.10">
    <property type="entry name" value="Ribosomal protein L13"/>
    <property type="match status" value="1"/>
</dbReference>
<dbReference type="SUPFAM" id="SSF52161">
    <property type="entry name" value="Ribosomal protein L13"/>
    <property type="match status" value="1"/>
</dbReference>
<comment type="similarity">
    <text evidence="1">Belongs to the universal ribosomal protein uL13 family.</text>
</comment>
<dbReference type="GO" id="GO:0003735">
    <property type="term" value="F:structural constituent of ribosome"/>
    <property type="evidence" value="ECO:0007669"/>
    <property type="project" value="InterPro"/>
</dbReference>